<dbReference type="EMBL" id="MPJZ01000010">
    <property type="protein sequence ID" value="OLU47120.1"/>
    <property type="molecule type" value="Genomic_DNA"/>
</dbReference>
<name>A0A1Q9YN78_9FIRM</name>
<protein>
    <recommendedName>
        <fullName evidence="2">Mannosyl-glycoprotein endo-beta-N-acetylglucosamidase-like domain-containing protein</fullName>
    </recommendedName>
</protein>
<dbReference type="Pfam" id="PF01832">
    <property type="entry name" value="Glucosaminidase"/>
    <property type="match status" value="1"/>
</dbReference>
<proteinExistence type="predicted"/>
<sequence length="536" mass="59062">MRVTCCPVSHEGQCRQLPSLDVADRAATIGRKGTEPEIRVPVLYNEGMSRKIQRRRKPRRSVVIAAVAAGILLAIWLGFKVTENGVFTVIDYSANPKEIGTWKHYGFAAAKLNALDPDTPACIENESGKVVAIRSGVVDFSGKPVTENTLYTMENGEQGYLNGSYGVDGLYLGTSGDGRQVKFQMAGTTGWVDVQNVSLRFYSDTVRLSGYSRYQDSLVHQVSTGLDGQEPLAYSIGSCPSFIDPDVFYFSYDGHWFYKDFYTMSEAMRTGEGRAVNEEPWYNPWQFTPHRTLSSLTNADGNAALAARGITRGVSPEDTWPLEAGQSVLFDAADLFSKVQQEDWMNARMMFALAMNESGAGQSEYAVDRHNVFGHEAGDENPDAASGYPDLLACVQSHAWDWLQKKYANPGNEVWHGSWFGDKGSGINVMYASDPYWGEKAASFLYRLGFEPPELITRDGSEETPVYDRPGGSVVYVFAGPAMLVKTGEARDGYLPVRSEAPLSEGKVDVEIPYEETDIVWIPEKWAAAADSAAEN</sequence>
<feature type="transmembrane region" description="Helical" evidence="1">
    <location>
        <begin position="61"/>
        <end position="79"/>
    </location>
</feature>
<keyword evidence="1" id="KW-1133">Transmembrane helix</keyword>
<organism evidence="3 4">
    <name type="scientific">Faecalibaculum rodentium</name>
    <dbReference type="NCBI Taxonomy" id="1702221"/>
    <lineage>
        <taxon>Bacteria</taxon>
        <taxon>Bacillati</taxon>
        <taxon>Bacillota</taxon>
        <taxon>Erysipelotrichia</taxon>
        <taxon>Erysipelotrichales</taxon>
        <taxon>Erysipelotrichaceae</taxon>
        <taxon>Faecalibaculum</taxon>
    </lineage>
</organism>
<keyword evidence="1" id="KW-0812">Transmembrane</keyword>
<dbReference type="AlphaFoldDB" id="A0A1Q9YN78"/>
<dbReference type="Proteomes" id="UP000186758">
    <property type="component" value="Unassembled WGS sequence"/>
</dbReference>
<keyword evidence="1" id="KW-0472">Membrane</keyword>
<dbReference type="Gene3D" id="1.10.530.10">
    <property type="match status" value="1"/>
</dbReference>
<comment type="caution">
    <text evidence="3">The sequence shown here is derived from an EMBL/GenBank/DDBJ whole genome shotgun (WGS) entry which is preliminary data.</text>
</comment>
<evidence type="ECO:0000313" key="4">
    <source>
        <dbReference type="Proteomes" id="UP000186758"/>
    </source>
</evidence>
<dbReference type="InterPro" id="IPR002901">
    <property type="entry name" value="MGlyc_endo_b_GlcNAc-like_dom"/>
</dbReference>
<evidence type="ECO:0000313" key="3">
    <source>
        <dbReference type="EMBL" id="OLU47120.1"/>
    </source>
</evidence>
<evidence type="ECO:0000256" key="1">
    <source>
        <dbReference type="SAM" id="Phobius"/>
    </source>
</evidence>
<evidence type="ECO:0000259" key="2">
    <source>
        <dbReference type="Pfam" id="PF01832"/>
    </source>
</evidence>
<gene>
    <name evidence="3" type="ORF">BO223_01175</name>
</gene>
<feature type="domain" description="Mannosyl-glycoprotein endo-beta-N-acetylglucosamidase-like" evidence="2">
    <location>
        <begin position="334"/>
        <end position="446"/>
    </location>
</feature>
<dbReference type="GO" id="GO:0004040">
    <property type="term" value="F:amidase activity"/>
    <property type="evidence" value="ECO:0007669"/>
    <property type="project" value="InterPro"/>
</dbReference>
<reference evidence="3 4" key="1">
    <citation type="submission" date="2016-11" db="EMBL/GenBank/DDBJ databases">
        <title>Description of two novel members of the family Erysipelotrichaceae: Ileibacterium lipovorans gen. nov., sp. nov. and Dubosiella newyorkensis, gen. nov., sp. nov.</title>
        <authorList>
            <person name="Cox L.M."/>
            <person name="Sohn J."/>
            <person name="Tyrrell K.L."/>
            <person name="Citron D.M."/>
            <person name="Lawson P.A."/>
            <person name="Patel N.B."/>
            <person name="Iizumi T."/>
            <person name="Perez-Perez G.I."/>
            <person name="Goldstein E.J."/>
            <person name="Blaser M.J."/>
        </authorList>
    </citation>
    <scope>NUCLEOTIDE SEQUENCE [LARGE SCALE GENOMIC DNA]</scope>
    <source>
        <strain evidence="3 4">NYU-BL-K8</strain>
    </source>
</reference>
<accession>A0A1Q9YN78</accession>